<dbReference type="Proteomes" id="UP000552097">
    <property type="component" value="Unassembled WGS sequence"/>
</dbReference>
<dbReference type="InterPro" id="IPR029058">
    <property type="entry name" value="AB_hydrolase_fold"/>
</dbReference>
<dbReference type="PANTHER" id="PTHR42776">
    <property type="entry name" value="SERINE PEPTIDASE S9 FAMILY MEMBER"/>
    <property type="match status" value="1"/>
</dbReference>
<dbReference type="GO" id="GO:0004177">
    <property type="term" value="F:aminopeptidase activity"/>
    <property type="evidence" value="ECO:0007669"/>
    <property type="project" value="UniProtKB-KW"/>
</dbReference>
<comment type="caution">
    <text evidence="4">The sequence shown here is derived from an EMBL/GenBank/DDBJ whole genome shotgun (WGS) entry which is preliminary data.</text>
</comment>
<sequence length="599" mass="64478">MADYREFAPSRRFRSNVALSPDGGFVAYAANPDGPHNLYVTPVSGGQARRITDYTEHSVRQVAWSPDGRSLLYTADFHGDEQFQLYLVDAAGGVPRRLTDAACQHVLGSTIYEFRDISPFTPDGRSVVYAGNDRDAAVQDVLVQDLETGVVRRVESVPATRLHAVSVSPDGRWLLTSGMHSIADTDLGLVDLHDPDAPLRVVTAHEDKRLHVAGPWTDSGFLLLHNTGREFLALGSYSPATGVVTESTPPWDVEQVVASGAVRAWTVNEDGLSRLFVTRDGEPVALPELPSGVIASLAAAGDVLTFLFTTGSRPTEVVALDLATNELRHLTSSAPSVACVEPQLVRYPTHDGREVPAWLYRPDGDGVRGVVLSIHGGPEAQERPQYNYTGLYQYLVSQGIAVLAVLAPNVRGSTGYGKTYQRLILHDYGGDELGDFEHAVKYLHGLGWVDPARIGVWGGSYGGFAALSCLSRLPSLWAAGVSVVGPSNLLTMVRSVPETWRASKAESVGDPDTEADFLLARSPITYADAITAPLFVVQGANDPRVVKAESDQIVAALRGRGVDVRYDVYEDEGHGFANRANELQVMSDVAGFLVAHLGG</sequence>
<dbReference type="InterPro" id="IPR011042">
    <property type="entry name" value="6-blade_b-propeller_TolB-like"/>
</dbReference>
<evidence type="ECO:0000259" key="2">
    <source>
        <dbReference type="Pfam" id="PF00326"/>
    </source>
</evidence>
<dbReference type="SUPFAM" id="SSF50993">
    <property type="entry name" value="Peptidase/esterase 'gauge' domain"/>
    <property type="match status" value="1"/>
</dbReference>
<dbReference type="AlphaFoldDB" id="A0A7W9HL38"/>
<feature type="domain" description="Peptidase S9A N-terminal" evidence="3">
    <location>
        <begin position="57"/>
        <end position="230"/>
    </location>
</feature>
<dbReference type="PANTHER" id="PTHR42776:SF27">
    <property type="entry name" value="DIPEPTIDYL PEPTIDASE FAMILY MEMBER 6"/>
    <property type="match status" value="1"/>
</dbReference>
<dbReference type="SUPFAM" id="SSF53474">
    <property type="entry name" value="alpha/beta-Hydrolases"/>
    <property type="match status" value="1"/>
</dbReference>
<proteinExistence type="predicted"/>
<accession>A0A7W9HL38</accession>
<dbReference type="Gene3D" id="3.40.50.1820">
    <property type="entry name" value="alpha/beta hydrolase"/>
    <property type="match status" value="1"/>
</dbReference>
<gene>
    <name evidence="4" type="ORF">F4560_003507</name>
</gene>
<keyword evidence="4" id="KW-0031">Aminopeptidase</keyword>
<protein>
    <submittedName>
        <fullName evidence="4">Dipeptidyl aminopeptidase/acylaminoacyl peptidase</fullName>
    </submittedName>
</protein>
<dbReference type="RefSeq" id="WP_184921203.1">
    <property type="nucleotide sequence ID" value="NZ_JACHMO010000001.1"/>
</dbReference>
<dbReference type="Pfam" id="PF00326">
    <property type="entry name" value="Peptidase_S9"/>
    <property type="match status" value="1"/>
</dbReference>
<dbReference type="GO" id="GO:0006508">
    <property type="term" value="P:proteolysis"/>
    <property type="evidence" value="ECO:0007669"/>
    <property type="project" value="InterPro"/>
</dbReference>
<name>A0A7W9HL38_9PSEU</name>
<dbReference type="Gene3D" id="2.120.10.30">
    <property type="entry name" value="TolB, C-terminal domain"/>
    <property type="match status" value="1"/>
</dbReference>
<keyword evidence="5" id="KW-1185">Reference proteome</keyword>
<dbReference type="InterPro" id="IPR023302">
    <property type="entry name" value="Pept_S9A_N"/>
</dbReference>
<dbReference type="Pfam" id="PF02897">
    <property type="entry name" value="Peptidase_S9_N"/>
    <property type="match status" value="1"/>
</dbReference>
<organism evidence="4 5">
    <name type="scientific">Saccharothrix ecbatanensis</name>
    <dbReference type="NCBI Taxonomy" id="1105145"/>
    <lineage>
        <taxon>Bacteria</taxon>
        <taxon>Bacillati</taxon>
        <taxon>Actinomycetota</taxon>
        <taxon>Actinomycetes</taxon>
        <taxon>Pseudonocardiales</taxon>
        <taxon>Pseudonocardiaceae</taxon>
        <taxon>Saccharothrix</taxon>
    </lineage>
</organism>
<feature type="domain" description="Peptidase S9 prolyl oligopeptidase catalytic" evidence="2">
    <location>
        <begin position="393"/>
        <end position="598"/>
    </location>
</feature>
<evidence type="ECO:0000256" key="1">
    <source>
        <dbReference type="ARBA" id="ARBA00022801"/>
    </source>
</evidence>
<keyword evidence="1" id="KW-0378">Hydrolase</keyword>
<keyword evidence="4" id="KW-0645">Protease</keyword>
<dbReference type="InterPro" id="IPR001375">
    <property type="entry name" value="Peptidase_S9_cat"/>
</dbReference>
<evidence type="ECO:0000313" key="5">
    <source>
        <dbReference type="Proteomes" id="UP000552097"/>
    </source>
</evidence>
<evidence type="ECO:0000313" key="4">
    <source>
        <dbReference type="EMBL" id="MBB5803739.1"/>
    </source>
</evidence>
<reference evidence="4 5" key="1">
    <citation type="submission" date="2020-08" db="EMBL/GenBank/DDBJ databases">
        <title>Sequencing the genomes of 1000 actinobacteria strains.</title>
        <authorList>
            <person name="Klenk H.-P."/>
        </authorList>
    </citation>
    <scope>NUCLEOTIDE SEQUENCE [LARGE SCALE GENOMIC DNA]</scope>
    <source>
        <strain evidence="4 5">DSM 45486</strain>
    </source>
</reference>
<dbReference type="EMBL" id="JACHMO010000001">
    <property type="protein sequence ID" value="MBB5803739.1"/>
    <property type="molecule type" value="Genomic_DNA"/>
</dbReference>
<evidence type="ECO:0000259" key="3">
    <source>
        <dbReference type="Pfam" id="PF02897"/>
    </source>
</evidence>
<dbReference type="GO" id="GO:0004252">
    <property type="term" value="F:serine-type endopeptidase activity"/>
    <property type="evidence" value="ECO:0007669"/>
    <property type="project" value="InterPro"/>
</dbReference>